<keyword evidence="3" id="KW-1185">Reference proteome</keyword>
<protein>
    <submittedName>
        <fullName evidence="2">Uncharacterized protein</fullName>
    </submittedName>
</protein>
<dbReference type="Proteomes" id="UP000784294">
    <property type="component" value="Unassembled WGS sequence"/>
</dbReference>
<comment type="caution">
    <text evidence="2">The sequence shown here is derived from an EMBL/GenBank/DDBJ whole genome shotgun (WGS) entry which is preliminary data.</text>
</comment>
<feature type="region of interest" description="Disordered" evidence="1">
    <location>
        <begin position="1"/>
        <end position="26"/>
    </location>
</feature>
<evidence type="ECO:0000313" key="2">
    <source>
        <dbReference type="EMBL" id="VEL31891.1"/>
    </source>
</evidence>
<name>A0A448X9X6_9PLAT</name>
<dbReference type="EMBL" id="CAAALY010127680">
    <property type="protein sequence ID" value="VEL31891.1"/>
    <property type="molecule type" value="Genomic_DNA"/>
</dbReference>
<organism evidence="2 3">
    <name type="scientific">Protopolystoma xenopodis</name>
    <dbReference type="NCBI Taxonomy" id="117903"/>
    <lineage>
        <taxon>Eukaryota</taxon>
        <taxon>Metazoa</taxon>
        <taxon>Spiralia</taxon>
        <taxon>Lophotrochozoa</taxon>
        <taxon>Platyhelminthes</taxon>
        <taxon>Monogenea</taxon>
        <taxon>Polyopisthocotylea</taxon>
        <taxon>Polystomatidea</taxon>
        <taxon>Polystomatidae</taxon>
        <taxon>Protopolystoma</taxon>
    </lineage>
</organism>
<reference evidence="2" key="1">
    <citation type="submission" date="2018-11" db="EMBL/GenBank/DDBJ databases">
        <authorList>
            <consortium name="Pathogen Informatics"/>
        </authorList>
    </citation>
    <scope>NUCLEOTIDE SEQUENCE</scope>
</reference>
<evidence type="ECO:0000256" key="1">
    <source>
        <dbReference type="SAM" id="MobiDB-lite"/>
    </source>
</evidence>
<dbReference type="AlphaFoldDB" id="A0A448X9X6"/>
<sequence length="73" mass="8181">MRKRISTKPRQGHECMAPHRPGGRAVSRQTHGIILHTVRWQKGEPVVSGLLRVDEVYPQLSVVGWLACSLLAQ</sequence>
<proteinExistence type="predicted"/>
<evidence type="ECO:0000313" key="3">
    <source>
        <dbReference type="Proteomes" id="UP000784294"/>
    </source>
</evidence>
<gene>
    <name evidence="2" type="ORF">PXEA_LOCUS25331</name>
</gene>
<accession>A0A448X9X6</accession>